<dbReference type="InterPro" id="IPR042081">
    <property type="entry name" value="RNA_2'-PTrans_C"/>
</dbReference>
<dbReference type="PANTHER" id="PTHR12684:SF2">
    <property type="entry name" value="TRNA 2'-PHOSPHOTRANSFERASE 1"/>
    <property type="match status" value="1"/>
</dbReference>
<reference evidence="8" key="1">
    <citation type="submission" date="2020-11" db="EMBL/GenBank/DDBJ databases">
        <authorList>
            <consortium name="DOE Joint Genome Institute"/>
            <person name="Ahrendt S."/>
            <person name="Riley R."/>
            <person name="Andreopoulos W."/>
            <person name="Labutti K."/>
            <person name="Pangilinan J."/>
            <person name="Ruiz-Duenas F.J."/>
            <person name="Barrasa J.M."/>
            <person name="Sanchez-Garcia M."/>
            <person name="Camarero S."/>
            <person name="Miyauchi S."/>
            <person name="Serrano A."/>
            <person name="Linde D."/>
            <person name="Babiker R."/>
            <person name="Drula E."/>
            <person name="Ayuso-Fernandez I."/>
            <person name="Pacheco R."/>
            <person name="Padilla G."/>
            <person name="Ferreira P."/>
            <person name="Barriuso J."/>
            <person name="Kellner H."/>
            <person name="Castanera R."/>
            <person name="Alfaro M."/>
            <person name="Ramirez L."/>
            <person name="Pisabarro A.G."/>
            <person name="Kuo A."/>
            <person name="Tritt A."/>
            <person name="Lipzen A."/>
            <person name="He G."/>
            <person name="Yan M."/>
            <person name="Ng V."/>
            <person name="Cullen D."/>
            <person name="Martin F."/>
            <person name="Rosso M.-N."/>
            <person name="Henrissat B."/>
            <person name="Hibbett D."/>
            <person name="Martinez A.T."/>
            <person name="Grigoriev I.V."/>
        </authorList>
    </citation>
    <scope>NUCLEOTIDE SEQUENCE</scope>
    <source>
        <strain evidence="8">CBS 506.95</strain>
    </source>
</reference>
<dbReference type="GO" id="GO:0006388">
    <property type="term" value="P:tRNA splicing, via endonucleolytic cleavage and ligation"/>
    <property type="evidence" value="ECO:0007669"/>
    <property type="project" value="TreeGrafter"/>
</dbReference>
<dbReference type="Pfam" id="PF01885">
    <property type="entry name" value="PTS_2-RNA"/>
    <property type="match status" value="1"/>
</dbReference>
<dbReference type="InterPro" id="IPR042080">
    <property type="entry name" value="RNA_2'-PTrans_N"/>
</dbReference>
<gene>
    <name evidence="8" type="ORF">CPB83DRAFT_862941</name>
</gene>
<comment type="similarity">
    <text evidence="2">Belongs to the KptA/TPT1 family.</text>
</comment>
<dbReference type="AlphaFoldDB" id="A0A9P6JJV0"/>
<dbReference type="EC" id="2.7.1.160" evidence="3"/>
<dbReference type="GO" id="GO:0000215">
    <property type="term" value="F:tRNA 2'-phosphotransferase activity"/>
    <property type="evidence" value="ECO:0007669"/>
    <property type="project" value="UniProtKB-EC"/>
</dbReference>
<organism evidence="8 9">
    <name type="scientific">Crepidotus variabilis</name>
    <dbReference type="NCBI Taxonomy" id="179855"/>
    <lineage>
        <taxon>Eukaryota</taxon>
        <taxon>Fungi</taxon>
        <taxon>Dikarya</taxon>
        <taxon>Basidiomycota</taxon>
        <taxon>Agaricomycotina</taxon>
        <taxon>Agaricomycetes</taxon>
        <taxon>Agaricomycetidae</taxon>
        <taxon>Agaricales</taxon>
        <taxon>Agaricineae</taxon>
        <taxon>Crepidotaceae</taxon>
        <taxon>Crepidotus</taxon>
    </lineage>
</organism>
<dbReference type="InterPro" id="IPR002745">
    <property type="entry name" value="Ptrans_KptA/Tpt1"/>
</dbReference>
<evidence type="ECO:0000256" key="1">
    <source>
        <dbReference type="ARBA" id="ARBA00003343"/>
    </source>
</evidence>
<dbReference type="Gene3D" id="3.20.170.30">
    <property type="match status" value="1"/>
</dbReference>
<comment type="function">
    <text evidence="1">Catalyzes the last step of tRNA splicing, the transfer of the splice junction 2'-phosphate from ligated tRNA to NAD to produce ADP-ribose 1''-2'' cyclic phosphate.</text>
</comment>
<dbReference type="Gene3D" id="1.10.10.970">
    <property type="entry name" value="RNA 2'-phosphotransferase, Tpt1/KptA family, N-terminal domain"/>
    <property type="match status" value="1"/>
</dbReference>
<dbReference type="Proteomes" id="UP000807306">
    <property type="component" value="Unassembled WGS sequence"/>
</dbReference>
<evidence type="ECO:0000313" key="8">
    <source>
        <dbReference type="EMBL" id="KAF9523353.1"/>
    </source>
</evidence>
<protein>
    <recommendedName>
        <fullName evidence="3">2'-phosphotransferase</fullName>
        <ecNumber evidence="3">2.7.1.160</ecNumber>
    </recommendedName>
</protein>
<proteinExistence type="inferred from homology"/>
<keyword evidence="5" id="KW-0520">NAD</keyword>
<dbReference type="EMBL" id="MU157919">
    <property type="protein sequence ID" value="KAF9523353.1"/>
    <property type="molecule type" value="Genomic_DNA"/>
</dbReference>
<dbReference type="PANTHER" id="PTHR12684">
    <property type="entry name" value="PUTATIVE PHOSPHOTRANSFERASE"/>
    <property type="match status" value="1"/>
</dbReference>
<comment type="catalytic activity">
    <reaction evidence="6">
        <text>2'-phospho-[ligated tRNA] + NAD(+) = mature tRNA + ADP-alpha-D-ribose 1'',2''-cyclic phosphate + nicotinamide</text>
        <dbReference type="Rhea" id="RHEA:23324"/>
        <dbReference type="Rhea" id="RHEA-COMP:11106"/>
        <dbReference type="Rhea" id="RHEA-COMP:11107"/>
        <dbReference type="ChEBI" id="CHEBI:17154"/>
        <dbReference type="ChEBI" id="CHEBI:57540"/>
        <dbReference type="ChEBI" id="CHEBI:76596"/>
        <dbReference type="ChEBI" id="CHEBI:82883"/>
        <dbReference type="ChEBI" id="CHEBI:85027"/>
        <dbReference type="EC" id="2.7.1.160"/>
    </reaction>
</comment>
<evidence type="ECO:0000256" key="5">
    <source>
        <dbReference type="ARBA" id="ARBA00023027"/>
    </source>
</evidence>
<evidence type="ECO:0000256" key="7">
    <source>
        <dbReference type="SAM" id="MobiDB-lite"/>
    </source>
</evidence>
<dbReference type="OrthoDB" id="419694at2759"/>
<feature type="compositionally biased region" description="Basic residues" evidence="7">
    <location>
        <begin position="86"/>
        <end position="100"/>
    </location>
</feature>
<keyword evidence="4" id="KW-0808">Transferase</keyword>
<sequence>MFSKWQKIFQKRGLLSQGGKSMKFLIVYQAVWHRSPQVAFVHSYSFIRRMDKPQLQNPLSDLSISRDQETSSSRGLQTSAPSNAKGKAKAKPKGAGRQHPPKGSPSQSSKLRGMDKDSTEVRVSKTLTWLLRHGAQNEGLHMRADGCVRVTDILNHPKVKSTGLDLEALELLVKSNDKQRYDLICETREGVVLDTTSPAPVAVPAVEVGAEGSSVQSPEVPPSTKGIWWIRARQGHSIKEVKLELKPILSLKDIPTGIAVHGTNREAWKIISQTGLSKMKRNHIHIAQDVAGQNVVSGMRTSSQILIYIDITKAIDAGIKFWLSDNGVILTEGNEDGYLARRYFQKVVDLRHGELQGWEE</sequence>
<evidence type="ECO:0000256" key="6">
    <source>
        <dbReference type="ARBA" id="ARBA00047949"/>
    </source>
</evidence>
<keyword evidence="9" id="KW-1185">Reference proteome</keyword>
<dbReference type="SUPFAM" id="SSF56399">
    <property type="entry name" value="ADP-ribosylation"/>
    <property type="match status" value="1"/>
</dbReference>
<evidence type="ECO:0000256" key="2">
    <source>
        <dbReference type="ARBA" id="ARBA00009836"/>
    </source>
</evidence>
<evidence type="ECO:0000313" key="9">
    <source>
        <dbReference type="Proteomes" id="UP000807306"/>
    </source>
</evidence>
<accession>A0A9P6JJV0</accession>
<feature type="region of interest" description="Disordered" evidence="7">
    <location>
        <begin position="57"/>
        <end position="120"/>
    </location>
</feature>
<name>A0A9P6JJV0_9AGAR</name>
<comment type="caution">
    <text evidence="8">The sequence shown here is derived from an EMBL/GenBank/DDBJ whole genome shotgun (WGS) entry which is preliminary data.</text>
</comment>
<evidence type="ECO:0000256" key="3">
    <source>
        <dbReference type="ARBA" id="ARBA00012007"/>
    </source>
</evidence>
<evidence type="ECO:0000256" key="4">
    <source>
        <dbReference type="ARBA" id="ARBA00022679"/>
    </source>
</evidence>